<dbReference type="STRING" id="571298.SAMN04488026_1001147"/>
<organism evidence="5 6">
    <name type="scientific">Aliiruegeria lutimaris</name>
    <dbReference type="NCBI Taxonomy" id="571298"/>
    <lineage>
        <taxon>Bacteria</taxon>
        <taxon>Pseudomonadati</taxon>
        <taxon>Pseudomonadota</taxon>
        <taxon>Alphaproteobacteria</taxon>
        <taxon>Rhodobacterales</taxon>
        <taxon>Roseobacteraceae</taxon>
        <taxon>Aliiruegeria</taxon>
    </lineage>
</organism>
<dbReference type="CDD" id="cd06284">
    <property type="entry name" value="PBP1_LacI-like"/>
    <property type="match status" value="1"/>
</dbReference>
<keyword evidence="1" id="KW-0805">Transcription regulation</keyword>
<evidence type="ECO:0000313" key="5">
    <source>
        <dbReference type="EMBL" id="SDI23096.1"/>
    </source>
</evidence>
<dbReference type="SUPFAM" id="SSF53822">
    <property type="entry name" value="Periplasmic binding protein-like I"/>
    <property type="match status" value="1"/>
</dbReference>
<gene>
    <name evidence="5" type="ORF">SAMN04488026_1001147</name>
</gene>
<dbReference type="RefSeq" id="WP_093147421.1">
    <property type="nucleotide sequence ID" value="NZ_FNEK01000001.1"/>
</dbReference>
<keyword evidence="2" id="KW-0238">DNA-binding</keyword>
<dbReference type="InterPro" id="IPR028082">
    <property type="entry name" value="Peripla_BP_I"/>
</dbReference>
<sequence length="348" mass="37641">MGKSGSKAPSIRDVAHAAGVSTATVSRTLSNPDVVSETTREAVFLAIRETGYTVNLAARNLRKRETGAVAILLPNLANPFFSRILSGIAEVMSEAGLSVLISDTTPMAKDDHRLPEYVNQNNVDGIIVLDGNLRQDALLNRGSPEVRAPMVFACEWISQIDRPIVTVDNQEASVRAVQHLLSLGHRRIGHICGPPDNVLTASRLEGARGAMQSVGLRMKPEWIYPGDFSLQSGSEAAKIWHGSSDRPTAVYCACDEMALGFIGELTRRKVAVPQEVSVVGFDDLDMAAHFVPSLTTICQPRVTIGRTAARLLLERMRMTPQERSARPAPRVVLPVKLAVRESTAPPPG</sequence>
<dbReference type="PANTHER" id="PTHR30146:SF109">
    <property type="entry name" value="HTH-TYPE TRANSCRIPTIONAL REGULATOR GALS"/>
    <property type="match status" value="1"/>
</dbReference>
<evidence type="ECO:0000259" key="4">
    <source>
        <dbReference type="PROSITE" id="PS50932"/>
    </source>
</evidence>
<name>A0A1G8IW53_9RHOB</name>
<keyword evidence="3" id="KW-0804">Transcription</keyword>
<dbReference type="GO" id="GO:0000976">
    <property type="term" value="F:transcription cis-regulatory region binding"/>
    <property type="evidence" value="ECO:0007669"/>
    <property type="project" value="TreeGrafter"/>
</dbReference>
<dbReference type="Pfam" id="PF13377">
    <property type="entry name" value="Peripla_BP_3"/>
    <property type="match status" value="1"/>
</dbReference>
<dbReference type="CDD" id="cd01392">
    <property type="entry name" value="HTH_LacI"/>
    <property type="match status" value="1"/>
</dbReference>
<accession>A0A1G8IW53</accession>
<evidence type="ECO:0000256" key="3">
    <source>
        <dbReference type="ARBA" id="ARBA00023163"/>
    </source>
</evidence>
<dbReference type="Proteomes" id="UP000199382">
    <property type="component" value="Unassembled WGS sequence"/>
</dbReference>
<evidence type="ECO:0000256" key="2">
    <source>
        <dbReference type="ARBA" id="ARBA00023125"/>
    </source>
</evidence>
<dbReference type="GO" id="GO:0003700">
    <property type="term" value="F:DNA-binding transcription factor activity"/>
    <property type="evidence" value="ECO:0007669"/>
    <property type="project" value="TreeGrafter"/>
</dbReference>
<reference evidence="5 6" key="1">
    <citation type="submission" date="2016-10" db="EMBL/GenBank/DDBJ databases">
        <authorList>
            <person name="de Groot N.N."/>
        </authorList>
    </citation>
    <scope>NUCLEOTIDE SEQUENCE [LARGE SCALE GENOMIC DNA]</scope>
    <source>
        <strain evidence="5 6">DSM 25294</strain>
    </source>
</reference>
<dbReference type="Gene3D" id="1.10.260.40">
    <property type="entry name" value="lambda repressor-like DNA-binding domains"/>
    <property type="match status" value="1"/>
</dbReference>
<dbReference type="Pfam" id="PF00356">
    <property type="entry name" value="LacI"/>
    <property type="match status" value="1"/>
</dbReference>
<dbReference type="InterPro" id="IPR010982">
    <property type="entry name" value="Lambda_DNA-bd_dom_sf"/>
</dbReference>
<dbReference type="InterPro" id="IPR046335">
    <property type="entry name" value="LacI/GalR-like_sensor"/>
</dbReference>
<evidence type="ECO:0000256" key="1">
    <source>
        <dbReference type="ARBA" id="ARBA00023015"/>
    </source>
</evidence>
<dbReference type="SMART" id="SM00354">
    <property type="entry name" value="HTH_LACI"/>
    <property type="match status" value="1"/>
</dbReference>
<dbReference type="EMBL" id="FNEK01000001">
    <property type="protein sequence ID" value="SDI23096.1"/>
    <property type="molecule type" value="Genomic_DNA"/>
</dbReference>
<evidence type="ECO:0000313" key="6">
    <source>
        <dbReference type="Proteomes" id="UP000199382"/>
    </source>
</evidence>
<dbReference type="SUPFAM" id="SSF47413">
    <property type="entry name" value="lambda repressor-like DNA-binding domains"/>
    <property type="match status" value="1"/>
</dbReference>
<proteinExistence type="predicted"/>
<keyword evidence="6" id="KW-1185">Reference proteome</keyword>
<dbReference type="InterPro" id="IPR000843">
    <property type="entry name" value="HTH_LacI"/>
</dbReference>
<dbReference type="PANTHER" id="PTHR30146">
    <property type="entry name" value="LACI-RELATED TRANSCRIPTIONAL REPRESSOR"/>
    <property type="match status" value="1"/>
</dbReference>
<dbReference type="AlphaFoldDB" id="A0A1G8IW53"/>
<dbReference type="Gene3D" id="3.40.50.2300">
    <property type="match status" value="2"/>
</dbReference>
<protein>
    <submittedName>
        <fullName evidence="5">Transcriptional regulator, LacI family</fullName>
    </submittedName>
</protein>
<feature type="domain" description="HTH lacI-type" evidence="4">
    <location>
        <begin position="9"/>
        <end position="63"/>
    </location>
</feature>
<dbReference type="OrthoDB" id="60111at2"/>
<dbReference type="PROSITE" id="PS50932">
    <property type="entry name" value="HTH_LACI_2"/>
    <property type="match status" value="1"/>
</dbReference>